<dbReference type="EMBL" id="JACHFM010000003">
    <property type="protein sequence ID" value="MBB5223175.1"/>
    <property type="molecule type" value="Genomic_DNA"/>
</dbReference>
<evidence type="ECO:0000313" key="2">
    <source>
        <dbReference type="EMBL" id="MBB5223175.1"/>
    </source>
</evidence>
<dbReference type="InterPro" id="IPR003692">
    <property type="entry name" value="Hydantoinase_B"/>
</dbReference>
<keyword evidence="3" id="KW-1185">Reference proteome</keyword>
<organism evidence="2 3">
    <name type="scientific">Amaricoccus macauensis</name>
    <dbReference type="NCBI Taxonomy" id="57001"/>
    <lineage>
        <taxon>Bacteria</taxon>
        <taxon>Pseudomonadati</taxon>
        <taxon>Pseudomonadota</taxon>
        <taxon>Alphaproteobacteria</taxon>
        <taxon>Rhodobacterales</taxon>
        <taxon>Paracoccaceae</taxon>
        <taxon>Amaricoccus</taxon>
    </lineage>
</organism>
<gene>
    <name evidence="2" type="ORF">HNP73_003122</name>
</gene>
<dbReference type="GO" id="GO:0047423">
    <property type="term" value="F:N-methylhydantoinase (ATP-hydrolyzing) activity"/>
    <property type="evidence" value="ECO:0007669"/>
    <property type="project" value="UniProtKB-EC"/>
</dbReference>
<dbReference type="Proteomes" id="UP000549457">
    <property type="component" value="Unassembled WGS sequence"/>
</dbReference>
<accession>A0A840SRI3</accession>
<reference evidence="2 3" key="1">
    <citation type="submission" date="2020-08" db="EMBL/GenBank/DDBJ databases">
        <title>Genomic Encyclopedia of Type Strains, Phase IV (KMG-IV): sequencing the most valuable type-strain genomes for metagenomic binning, comparative biology and taxonomic classification.</title>
        <authorList>
            <person name="Goeker M."/>
        </authorList>
    </citation>
    <scope>NUCLEOTIDE SEQUENCE [LARGE SCALE GENOMIC DNA]</scope>
    <source>
        <strain evidence="2 3">DSM 101730</strain>
    </source>
</reference>
<keyword evidence="2" id="KW-0436">Ligase</keyword>
<dbReference type="Pfam" id="PF02538">
    <property type="entry name" value="Hydantoinase_B"/>
    <property type="match status" value="1"/>
</dbReference>
<name>A0A840SRI3_9RHOB</name>
<sequence length="624" mass="69549">MSDAIKFMIRNNYEATPGIKHGDVFCNNNSMIGDVHTADVHTIIPIIVGDELVGWAAGVTHEIDVGGIEPGSMCYGHADRYGDGLLVSSERVGENDEFYAHYLQRCREGVRAEMYWVLDEKTRLAGCQMVREQVMRTVEEVGLDTFKAFMREAIEEGRRSFLARSRQMLVPGVYEAPSFTDLPWSEDANVHRLARKDMMMHAPLQMTVGGDGRLDLSFEGANKWDFHSFNCAPSPMQGAMWVQLTQTLWNSDKINDGAYFATSLKLPYGSWCNPDYEKVSTTLTWFFLIPGFSGMIRAIGRSYFARGYVEDISASYCTSWNLMQGGGINHYGVPSAFTNFEVSCGGTGALYVKDGETSCAAMWNPEGDMGEVETWEALEPLIYLGRGMKPSTGGPGKQRGGTGSEALRLLFKTDSQTIFNGGEGHVFSSYGIFGGYPGNSGYRHNMHDTDLKARFDKREPYPVLDGDPEASQISALCTAAREDFDMKAIQGPQEYDLYLSMNRGGPGLGDPLEREPEAVARDVNEGHVLERFARSLYSVELLKGTGELFTADLPATEALRAEMRKSRLARSKPAAEFFAEEKQRVESRAVIRPVADMYRSSMKLSPEWAAKYRGFWALPDDWTY</sequence>
<evidence type="ECO:0000313" key="3">
    <source>
        <dbReference type="Proteomes" id="UP000549457"/>
    </source>
</evidence>
<evidence type="ECO:0000259" key="1">
    <source>
        <dbReference type="Pfam" id="PF02538"/>
    </source>
</evidence>
<comment type="caution">
    <text evidence="2">The sequence shown here is derived from an EMBL/GenBank/DDBJ whole genome shotgun (WGS) entry which is preliminary data.</text>
</comment>
<dbReference type="EC" id="3.5.2.14" evidence="2"/>
<dbReference type="AlphaFoldDB" id="A0A840SRI3"/>
<protein>
    <submittedName>
        <fullName evidence="2">N-methylhydantoinase B/acetone carboxylase alpha subunit</fullName>
        <ecNumber evidence="2">3.5.2.14</ecNumber>
        <ecNumber evidence="2">6.4.1.6</ecNumber>
    </submittedName>
</protein>
<dbReference type="EC" id="6.4.1.6" evidence="2"/>
<proteinExistence type="predicted"/>
<keyword evidence="2" id="KW-0378">Hydrolase</keyword>
<dbReference type="GO" id="GO:0018710">
    <property type="term" value="F:acetone carboxylase activity"/>
    <property type="evidence" value="ECO:0007669"/>
    <property type="project" value="UniProtKB-EC"/>
</dbReference>
<feature type="domain" description="Hydantoinase B/oxoprolinase" evidence="1">
    <location>
        <begin position="1"/>
        <end position="511"/>
    </location>
</feature>